<proteinExistence type="predicted"/>
<gene>
    <name evidence="1" type="ORF">BGZ80_009917</name>
</gene>
<dbReference type="Proteomes" id="UP000703661">
    <property type="component" value="Unassembled WGS sequence"/>
</dbReference>
<dbReference type="Gene3D" id="3.80.10.10">
    <property type="entry name" value="Ribonuclease Inhibitor"/>
    <property type="match status" value="1"/>
</dbReference>
<evidence type="ECO:0008006" key="3">
    <source>
        <dbReference type="Google" id="ProtNLM"/>
    </source>
</evidence>
<reference evidence="1" key="1">
    <citation type="journal article" date="2020" name="Fungal Divers.">
        <title>Resolving the Mortierellaceae phylogeny through synthesis of multi-gene phylogenetics and phylogenomics.</title>
        <authorList>
            <person name="Vandepol N."/>
            <person name="Liber J."/>
            <person name="Desiro A."/>
            <person name="Na H."/>
            <person name="Kennedy M."/>
            <person name="Barry K."/>
            <person name="Grigoriev I.V."/>
            <person name="Miller A.N."/>
            <person name="O'Donnell K."/>
            <person name="Stajich J.E."/>
            <person name="Bonito G."/>
        </authorList>
    </citation>
    <scope>NUCLEOTIDE SEQUENCE</scope>
    <source>
        <strain evidence="1">NRRL 2769</strain>
    </source>
</reference>
<dbReference type="SUPFAM" id="SSF52047">
    <property type="entry name" value="RNI-like"/>
    <property type="match status" value="1"/>
</dbReference>
<dbReference type="EMBL" id="JAAAID010000638">
    <property type="protein sequence ID" value="KAG0015325.1"/>
    <property type="molecule type" value="Genomic_DNA"/>
</dbReference>
<evidence type="ECO:0000313" key="2">
    <source>
        <dbReference type="Proteomes" id="UP000703661"/>
    </source>
</evidence>
<evidence type="ECO:0000313" key="1">
    <source>
        <dbReference type="EMBL" id="KAG0015325.1"/>
    </source>
</evidence>
<protein>
    <recommendedName>
        <fullName evidence="3">F-box domain-containing protein</fullName>
    </recommendedName>
</protein>
<dbReference type="InterPro" id="IPR032675">
    <property type="entry name" value="LRR_dom_sf"/>
</dbReference>
<dbReference type="AlphaFoldDB" id="A0A9P6MWF0"/>
<accession>A0A9P6MWF0</accession>
<keyword evidence="2" id="KW-1185">Reference proteome</keyword>
<sequence length="516" mass="58092">MDLPEIRYSVAEHLDSAQLAAAAAVCKSWNATFTPFLYSKVVWKVGDVAAKDKKKQSAFQAKSAHVREVEVYTTSGPKAPAISMGTFTCIESLEIHFQIYEPIHWAFILRLLRQNPELHTLKLDFCDCGDIPPEILKTLSKSCPKLKAFHTCNALISVKDMEHLLLTMCNQLEILIMDHVHFIDHTRDANHQHSQIKLSLPRQFLRMTDLRVEANISPTQQLELFKRCPQLVAMKVMLPDGRTHIPADLIYEIFGTCCPLVGKIGLECCSLSDAEFAKAIDLCRSRLTIATVFGTDFGPKAMQLLMERHAATLTLVNVTECHSVTSVMNLQILTSCPNLLKFHGSDLKAKDILGISDDAKAVTEQDLSLIQPQEWPCKSLRILDVYICGLHKKPAAWHRLIIQHIAKFKKLEELNISPSASSYGKAIRSNGESVDGLDLRLANGMDAMSDFKRLRALLCLNLRMKMGVEDVRWMTKAWPEMKNVFGVLNSDRRKEEVLLTILKSRGVFVRRGVSPF</sequence>
<comment type="caution">
    <text evidence="1">The sequence shown here is derived from an EMBL/GenBank/DDBJ whole genome shotgun (WGS) entry which is preliminary data.</text>
</comment>
<organism evidence="1 2">
    <name type="scientific">Entomortierella chlamydospora</name>
    <dbReference type="NCBI Taxonomy" id="101097"/>
    <lineage>
        <taxon>Eukaryota</taxon>
        <taxon>Fungi</taxon>
        <taxon>Fungi incertae sedis</taxon>
        <taxon>Mucoromycota</taxon>
        <taxon>Mortierellomycotina</taxon>
        <taxon>Mortierellomycetes</taxon>
        <taxon>Mortierellales</taxon>
        <taxon>Mortierellaceae</taxon>
        <taxon>Entomortierella</taxon>
    </lineage>
</organism>
<name>A0A9P6MWF0_9FUNG</name>